<evidence type="ECO:0000259" key="8">
    <source>
        <dbReference type="PROSITE" id="PS50928"/>
    </source>
</evidence>
<comment type="subcellular location">
    <subcellularLocation>
        <location evidence="1 7">Cell membrane</location>
        <topology evidence="1 7">Multi-pass membrane protein</topology>
    </subcellularLocation>
</comment>
<dbReference type="STRING" id="1314751.GCA_001591425_04261"/>
<keyword evidence="10" id="KW-1185">Reference proteome</keyword>
<reference evidence="9 10" key="1">
    <citation type="submission" date="2016-12" db="EMBL/GenBank/DDBJ databases">
        <title>The whole genome sequencing and assembly of Bacillus cohnii DSM 6307T strain.</title>
        <authorList>
            <person name="Lee Y.-J."/>
            <person name="Yi H."/>
            <person name="Bahn Y.-S."/>
            <person name="Kim J.F."/>
            <person name="Lee D.-W."/>
        </authorList>
    </citation>
    <scope>NUCLEOTIDE SEQUENCE [LARGE SCALE GENOMIC DNA]</scope>
    <source>
        <strain evidence="9 10">DSM 6307</strain>
    </source>
</reference>
<dbReference type="EMBL" id="CP018866">
    <property type="protein sequence ID" value="AST91408.1"/>
    <property type="molecule type" value="Genomic_DNA"/>
</dbReference>
<comment type="similarity">
    <text evidence="7">Belongs to the binding-protein-dependent transport system permease family.</text>
</comment>
<evidence type="ECO:0000256" key="5">
    <source>
        <dbReference type="ARBA" id="ARBA00022989"/>
    </source>
</evidence>
<keyword evidence="6 7" id="KW-0472">Membrane</keyword>
<proteinExistence type="inferred from homology"/>
<name>A0A223KPZ0_9BACI</name>
<evidence type="ECO:0000256" key="1">
    <source>
        <dbReference type="ARBA" id="ARBA00004651"/>
    </source>
</evidence>
<dbReference type="GO" id="GO:0055085">
    <property type="term" value="P:transmembrane transport"/>
    <property type="evidence" value="ECO:0007669"/>
    <property type="project" value="InterPro"/>
</dbReference>
<feature type="transmembrane region" description="Helical" evidence="7">
    <location>
        <begin position="86"/>
        <end position="107"/>
    </location>
</feature>
<evidence type="ECO:0000256" key="4">
    <source>
        <dbReference type="ARBA" id="ARBA00022692"/>
    </source>
</evidence>
<dbReference type="AlphaFoldDB" id="A0A223KPZ0"/>
<evidence type="ECO:0000313" key="9">
    <source>
        <dbReference type="EMBL" id="AST91408.1"/>
    </source>
</evidence>
<feature type="domain" description="ABC transmembrane type-1" evidence="8">
    <location>
        <begin position="87"/>
        <end position="295"/>
    </location>
</feature>
<dbReference type="RefSeq" id="WP_066420462.1">
    <property type="nucleotide sequence ID" value="NZ_CP018866.1"/>
</dbReference>
<keyword evidence="2 7" id="KW-0813">Transport</keyword>
<evidence type="ECO:0000256" key="7">
    <source>
        <dbReference type="RuleBase" id="RU363032"/>
    </source>
</evidence>
<dbReference type="InterPro" id="IPR035906">
    <property type="entry name" value="MetI-like_sf"/>
</dbReference>
<evidence type="ECO:0000256" key="6">
    <source>
        <dbReference type="ARBA" id="ARBA00023136"/>
    </source>
</evidence>
<evidence type="ECO:0000256" key="3">
    <source>
        <dbReference type="ARBA" id="ARBA00022475"/>
    </source>
</evidence>
<feature type="transmembrane region" description="Helical" evidence="7">
    <location>
        <begin position="162"/>
        <end position="181"/>
    </location>
</feature>
<evidence type="ECO:0000256" key="2">
    <source>
        <dbReference type="ARBA" id="ARBA00022448"/>
    </source>
</evidence>
<sequence length="305" mass="35160">MKLVWSIGKSVLFFLVVALLLTLAILFPRSPEVTDVGRAMTVQYDYQFSWQAYQYNIKTFFTNLFEHKTLGSTRYNTTAEEELVSYFSRSLIVIVTGFILTLLFGLLKGIYDYYDPKRKFSPFGRGFTWLIQSIPDFFFILILQYVFIFHIPLVRMLGTDNWYSFILPALLVSLYPMMYVARITSTALANEEGKAYIQVARSKGLTETQVLKNHMFRNSVVPIFTNLPSTMMYLLSNLLIVEFLLDYRGAAYRLFYAFDVKSSLRSGMVYIDESGLIIGIGICFMLIVLIAQICSQIIIRIVEPK</sequence>
<protein>
    <recommendedName>
        <fullName evidence="8">ABC transmembrane type-1 domain-containing protein</fullName>
    </recommendedName>
</protein>
<dbReference type="GO" id="GO:0005886">
    <property type="term" value="C:plasma membrane"/>
    <property type="evidence" value="ECO:0007669"/>
    <property type="project" value="UniProtKB-SubCell"/>
</dbReference>
<dbReference type="PANTHER" id="PTHR30465">
    <property type="entry name" value="INNER MEMBRANE ABC TRANSPORTER"/>
    <property type="match status" value="1"/>
</dbReference>
<feature type="transmembrane region" description="Helical" evidence="7">
    <location>
        <begin position="276"/>
        <end position="299"/>
    </location>
</feature>
<dbReference type="Gene3D" id="1.10.3720.10">
    <property type="entry name" value="MetI-like"/>
    <property type="match status" value="1"/>
</dbReference>
<feature type="transmembrane region" description="Helical" evidence="7">
    <location>
        <begin position="127"/>
        <end position="150"/>
    </location>
</feature>
<feature type="transmembrane region" description="Helical" evidence="7">
    <location>
        <begin position="220"/>
        <end position="245"/>
    </location>
</feature>
<dbReference type="CDD" id="cd06261">
    <property type="entry name" value="TM_PBP2"/>
    <property type="match status" value="1"/>
</dbReference>
<dbReference type="KEGG" id="bcoh:BC6307_09000"/>
<dbReference type="PROSITE" id="PS50928">
    <property type="entry name" value="ABC_TM1"/>
    <property type="match status" value="1"/>
</dbReference>
<dbReference type="Pfam" id="PF00528">
    <property type="entry name" value="BPD_transp_1"/>
    <property type="match status" value="1"/>
</dbReference>
<organism evidence="9 10">
    <name type="scientific">Sutcliffiella cohnii</name>
    <dbReference type="NCBI Taxonomy" id="33932"/>
    <lineage>
        <taxon>Bacteria</taxon>
        <taxon>Bacillati</taxon>
        <taxon>Bacillota</taxon>
        <taxon>Bacilli</taxon>
        <taxon>Bacillales</taxon>
        <taxon>Bacillaceae</taxon>
        <taxon>Sutcliffiella</taxon>
    </lineage>
</organism>
<accession>A0A223KPZ0</accession>
<dbReference type="Proteomes" id="UP000215224">
    <property type="component" value="Chromosome"/>
</dbReference>
<dbReference type="InterPro" id="IPR000515">
    <property type="entry name" value="MetI-like"/>
</dbReference>
<dbReference type="SUPFAM" id="SSF161098">
    <property type="entry name" value="MetI-like"/>
    <property type="match status" value="1"/>
</dbReference>
<dbReference type="PANTHER" id="PTHR30465:SF0">
    <property type="entry name" value="OLIGOPEPTIDE TRANSPORT SYSTEM PERMEASE PROTEIN APPB"/>
    <property type="match status" value="1"/>
</dbReference>
<keyword evidence="5 7" id="KW-1133">Transmembrane helix</keyword>
<keyword evidence="4 7" id="KW-0812">Transmembrane</keyword>
<evidence type="ECO:0000313" key="10">
    <source>
        <dbReference type="Proteomes" id="UP000215224"/>
    </source>
</evidence>
<gene>
    <name evidence="9" type="ORF">BC6307_09000</name>
</gene>
<keyword evidence="3" id="KW-1003">Cell membrane</keyword>